<reference evidence="3" key="1">
    <citation type="journal article" date="2011" name="MBio">
        <title>Novel metabolic attributes of the genus Cyanothece, comprising a group of unicellular nitrogen-fixing Cyanobacteria.</title>
        <authorList>
            <person name="Bandyopadhyay A."/>
            <person name="Elvitigala T."/>
            <person name="Welsh E."/>
            <person name="Stockel J."/>
            <person name="Liberton M."/>
            <person name="Min H."/>
            <person name="Sherman L.A."/>
            <person name="Pakrasi H.B."/>
        </authorList>
    </citation>
    <scope>NUCLEOTIDE SEQUENCE [LARGE SCALE GENOMIC DNA]</scope>
    <source>
        <strain evidence="3">PCC 7822</strain>
    </source>
</reference>
<organism evidence="2 3">
    <name type="scientific">Gloeothece verrucosa (strain PCC 7822)</name>
    <name type="common">Cyanothece sp. (strain PCC 7822)</name>
    <dbReference type="NCBI Taxonomy" id="497965"/>
    <lineage>
        <taxon>Bacteria</taxon>
        <taxon>Bacillati</taxon>
        <taxon>Cyanobacteriota</taxon>
        <taxon>Cyanophyceae</taxon>
        <taxon>Oscillatoriophycideae</taxon>
        <taxon>Chroococcales</taxon>
        <taxon>Aphanothecaceae</taxon>
        <taxon>Gloeothece</taxon>
        <taxon>Gloeothece verrucosa</taxon>
    </lineage>
</organism>
<dbReference type="AlphaFoldDB" id="E0UHA8"/>
<dbReference type="eggNOG" id="ENOG50321HK">
    <property type="taxonomic scope" value="Bacteria"/>
</dbReference>
<sequence length="65" mass="7647">MSDGQWEDYYPKADYSCDPYTYYFLWSNFGKRDYEPHQPPSSSSYSRLNWIVGLLILLLLSVVGI</sequence>
<keyword evidence="1" id="KW-1133">Transmembrane helix</keyword>
<keyword evidence="1" id="KW-0812">Transmembrane</keyword>
<gene>
    <name evidence="2" type="ordered locus">Cyan7822_4931</name>
</gene>
<dbReference type="HOGENOM" id="CLU_2842456_0_0_3"/>
<protein>
    <submittedName>
        <fullName evidence="2">Uncharacterized protein</fullName>
    </submittedName>
</protein>
<dbReference type="OrthoDB" id="9983242at2"/>
<dbReference type="KEGG" id="cyj:Cyan7822_4931"/>
<dbReference type="Proteomes" id="UP000008206">
    <property type="component" value="Chromosome"/>
</dbReference>
<evidence type="ECO:0000256" key="1">
    <source>
        <dbReference type="SAM" id="Phobius"/>
    </source>
</evidence>
<feature type="transmembrane region" description="Helical" evidence="1">
    <location>
        <begin position="48"/>
        <end position="64"/>
    </location>
</feature>
<proteinExistence type="predicted"/>
<keyword evidence="1" id="KW-0472">Membrane</keyword>
<dbReference type="RefSeq" id="WP_013324860.1">
    <property type="nucleotide sequence ID" value="NC_014501.1"/>
</dbReference>
<evidence type="ECO:0000313" key="2">
    <source>
        <dbReference type="EMBL" id="ADN16822.1"/>
    </source>
</evidence>
<keyword evidence="3" id="KW-1185">Reference proteome</keyword>
<name>E0UHA8_GLOV7</name>
<accession>E0UHA8</accession>
<dbReference type="EMBL" id="CP002198">
    <property type="protein sequence ID" value="ADN16822.1"/>
    <property type="molecule type" value="Genomic_DNA"/>
</dbReference>
<evidence type="ECO:0000313" key="3">
    <source>
        <dbReference type="Proteomes" id="UP000008206"/>
    </source>
</evidence>